<reference evidence="1 2" key="1">
    <citation type="submission" date="2024-02" db="EMBL/GenBank/DDBJ databases">
        <title>A draft genome for the cacao thread blight pathogen Marasmius crinis-equi.</title>
        <authorList>
            <person name="Cohen S.P."/>
            <person name="Baruah I.K."/>
            <person name="Amoako-Attah I."/>
            <person name="Bukari Y."/>
            <person name="Meinhardt L.W."/>
            <person name="Bailey B.A."/>
        </authorList>
    </citation>
    <scope>NUCLEOTIDE SEQUENCE [LARGE SCALE GENOMIC DNA]</scope>
    <source>
        <strain evidence="1 2">GH-76</strain>
    </source>
</reference>
<proteinExistence type="predicted"/>
<dbReference type="InterPro" id="IPR002347">
    <property type="entry name" value="SDR_fam"/>
</dbReference>
<dbReference type="Gene3D" id="3.40.50.720">
    <property type="entry name" value="NAD(P)-binding Rossmann-like Domain"/>
    <property type="match status" value="1"/>
</dbReference>
<dbReference type="SUPFAM" id="SSF51735">
    <property type="entry name" value="NAD(P)-binding Rossmann-fold domains"/>
    <property type="match status" value="1"/>
</dbReference>
<organism evidence="1 2">
    <name type="scientific">Marasmius crinis-equi</name>
    <dbReference type="NCBI Taxonomy" id="585013"/>
    <lineage>
        <taxon>Eukaryota</taxon>
        <taxon>Fungi</taxon>
        <taxon>Dikarya</taxon>
        <taxon>Basidiomycota</taxon>
        <taxon>Agaricomycotina</taxon>
        <taxon>Agaricomycetes</taxon>
        <taxon>Agaricomycetidae</taxon>
        <taxon>Agaricales</taxon>
        <taxon>Marasmiineae</taxon>
        <taxon>Marasmiaceae</taxon>
        <taxon>Marasmius</taxon>
    </lineage>
</organism>
<comment type="caution">
    <text evidence="1">The sequence shown here is derived from an EMBL/GenBank/DDBJ whole genome shotgun (WGS) entry which is preliminary data.</text>
</comment>
<dbReference type="EMBL" id="JBAHYK010001609">
    <property type="protein sequence ID" value="KAL0567349.1"/>
    <property type="molecule type" value="Genomic_DNA"/>
</dbReference>
<evidence type="ECO:0000313" key="2">
    <source>
        <dbReference type="Proteomes" id="UP001465976"/>
    </source>
</evidence>
<protein>
    <recommendedName>
        <fullName evidence="3">NAD(P)-binding protein</fullName>
    </recommendedName>
</protein>
<dbReference type="Pfam" id="PF13561">
    <property type="entry name" value="adh_short_C2"/>
    <property type="match status" value="1"/>
</dbReference>
<dbReference type="PANTHER" id="PTHR43431:SF7">
    <property type="entry name" value="OXIDOREDUCTASE, SHORT CHAIN DEHYDROGENASE_REDUCTASE FAMILY (AFU_ORTHOLOGUE AFUA_5G14000)"/>
    <property type="match status" value="1"/>
</dbReference>
<dbReference type="InterPro" id="IPR036291">
    <property type="entry name" value="NAD(P)-bd_dom_sf"/>
</dbReference>
<keyword evidence="2" id="KW-1185">Reference proteome</keyword>
<sequence length="126" mass="13728">NPIDPSNGAKGVLIHTGATAAVRGNVTTSVFSAGKHALRALSQSLAKEFGGQNIHVTHAIIDGGILTPLSKERRNEHAHFDASEWEKNEAARLSPDSIAAGYVYIAKQDQSSWTWELDFRPAHEKW</sequence>
<evidence type="ECO:0008006" key="3">
    <source>
        <dbReference type="Google" id="ProtNLM"/>
    </source>
</evidence>
<gene>
    <name evidence="1" type="ORF">V5O48_014649</name>
</gene>
<accession>A0ABR3EWP5</accession>
<name>A0ABR3EWP5_9AGAR</name>
<dbReference type="PANTHER" id="PTHR43431">
    <property type="entry name" value="OXIDOREDUCTASE, SHORT CHAIN DEHYDROGENASE/REDUCTASE FAMILY (AFU_ORTHOLOGUE AFUA_5G14000)"/>
    <property type="match status" value="1"/>
</dbReference>
<dbReference type="Proteomes" id="UP001465976">
    <property type="component" value="Unassembled WGS sequence"/>
</dbReference>
<evidence type="ECO:0000313" key="1">
    <source>
        <dbReference type="EMBL" id="KAL0567349.1"/>
    </source>
</evidence>
<feature type="non-terminal residue" evidence="1">
    <location>
        <position position="1"/>
    </location>
</feature>